<organism evidence="2 3">
    <name type="scientific">Portunus trituberculatus</name>
    <name type="common">Swimming crab</name>
    <name type="synonym">Neptunus trituberculatus</name>
    <dbReference type="NCBI Taxonomy" id="210409"/>
    <lineage>
        <taxon>Eukaryota</taxon>
        <taxon>Metazoa</taxon>
        <taxon>Ecdysozoa</taxon>
        <taxon>Arthropoda</taxon>
        <taxon>Crustacea</taxon>
        <taxon>Multicrustacea</taxon>
        <taxon>Malacostraca</taxon>
        <taxon>Eumalacostraca</taxon>
        <taxon>Eucarida</taxon>
        <taxon>Decapoda</taxon>
        <taxon>Pleocyemata</taxon>
        <taxon>Brachyura</taxon>
        <taxon>Eubrachyura</taxon>
        <taxon>Portunoidea</taxon>
        <taxon>Portunidae</taxon>
        <taxon>Portuninae</taxon>
        <taxon>Portunus</taxon>
    </lineage>
</organism>
<dbReference type="AlphaFoldDB" id="A0A5B7DZX8"/>
<accession>A0A5B7DZX8</accession>
<evidence type="ECO:0000256" key="1">
    <source>
        <dbReference type="SAM" id="MobiDB-lite"/>
    </source>
</evidence>
<evidence type="ECO:0000313" key="2">
    <source>
        <dbReference type="EMBL" id="MPC26689.1"/>
    </source>
</evidence>
<gene>
    <name evidence="2" type="ORF">E2C01_019836</name>
</gene>
<protein>
    <submittedName>
        <fullName evidence="2">Uncharacterized protein</fullName>
    </submittedName>
</protein>
<proteinExistence type="predicted"/>
<name>A0A5B7DZX8_PORTR</name>
<comment type="caution">
    <text evidence="2">The sequence shown here is derived from an EMBL/GenBank/DDBJ whole genome shotgun (WGS) entry which is preliminary data.</text>
</comment>
<dbReference type="Proteomes" id="UP000324222">
    <property type="component" value="Unassembled WGS sequence"/>
</dbReference>
<feature type="region of interest" description="Disordered" evidence="1">
    <location>
        <begin position="74"/>
        <end position="102"/>
    </location>
</feature>
<keyword evidence="3" id="KW-1185">Reference proteome</keyword>
<reference evidence="2 3" key="1">
    <citation type="submission" date="2019-05" db="EMBL/GenBank/DDBJ databases">
        <title>Another draft genome of Portunus trituberculatus and its Hox gene families provides insights of decapod evolution.</title>
        <authorList>
            <person name="Jeong J.-H."/>
            <person name="Song I."/>
            <person name="Kim S."/>
            <person name="Choi T."/>
            <person name="Kim D."/>
            <person name="Ryu S."/>
            <person name="Kim W."/>
        </authorList>
    </citation>
    <scope>NUCLEOTIDE SEQUENCE [LARGE SCALE GENOMIC DNA]</scope>
    <source>
        <tissue evidence="2">Muscle</tissue>
    </source>
</reference>
<sequence>MSVEGQALYLIVRWDLFTPPATQKDGQLRKAGLALTKTLAVAAHVWPTQCSPQKGGRSLLVEADEARRFFSDRHISPLLAPSPKTPDSPQSPKLGGAGGGVGWRKMGRSYSVLLPNGALIRRYIHELILTMDN</sequence>
<evidence type="ECO:0000313" key="3">
    <source>
        <dbReference type="Proteomes" id="UP000324222"/>
    </source>
</evidence>
<dbReference type="EMBL" id="VSRR010001635">
    <property type="protein sequence ID" value="MPC26689.1"/>
    <property type="molecule type" value="Genomic_DNA"/>
</dbReference>